<evidence type="ECO:0000259" key="1">
    <source>
        <dbReference type="Pfam" id="PF08818"/>
    </source>
</evidence>
<sequence>MGTPLDQIPGVGRPFRDAVKLAGYTDLESLNGADYRELLELHGVGKAGLRTVHDALMERGLGGLVGDIPEAKGSTWTKGHTGENAADIKTAQTSQDPEEWIESLEWPARVKQGKELLKIFSEATGEQGVMWGPSMVGYGAVHYTYATGREGDTFHVGFSPRKSSLSLYGLQGHPRSEELLGKLGKHKTAVSCVYVNKLEDIDLSILAELIKHSWETEPGDC</sequence>
<dbReference type="EMBL" id="CP034593">
    <property type="protein sequence ID" value="AZQ77960.1"/>
    <property type="molecule type" value="Genomic_DNA"/>
</dbReference>
<reference evidence="2 3" key="1">
    <citation type="submission" date="2018-12" db="EMBL/GenBank/DDBJ databases">
        <title>Complete genome sequence of Flaviflexus sp. H23T48.</title>
        <authorList>
            <person name="Bae J.-W."/>
            <person name="Lee J.-Y."/>
        </authorList>
    </citation>
    <scope>NUCLEOTIDE SEQUENCE [LARGE SCALE GENOMIC DNA]</scope>
    <source>
        <strain evidence="2 3">H23T48</strain>
    </source>
</reference>
<dbReference type="Gene3D" id="1.10.150.20">
    <property type="entry name" value="5' to 3' exonuclease, C-terminal subdomain"/>
    <property type="match status" value="1"/>
</dbReference>
<dbReference type="Proteomes" id="UP000280344">
    <property type="component" value="Chromosome"/>
</dbReference>
<organism evidence="2 3">
    <name type="scientific">Flaviflexus ciconiae</name>
    <dbReference type="NCBI Taxonomy" id="2496867"/>
    <lineage>
        <taxon>Bacteria</taxon>
        <taxon>Bacillati</taxon>
        <taxon>Actinomycetota</taxon>
        <taxon>Actinomycetes</taxon>
        <taxon>Actinomycetales</taxon>
        <taxon>Actinomycetaceae</taxon>
        <taxon>Flaviflexus</taxon>
    </lineage>
</organism>
<dbReference type="Pfam" id="PF08818">
    <property type="entry name" value="DUF1801"/>
    <property type="match status" value="1"/>
</dbReference>
<accession>A0A3S9Q004</accession>
<dbReference type="RefSeq" id="WP_126704762.1">
    <property type="nucleotide sequence ID" value="NZ_CP034593.1"/>
</dbReference>
<protein>
    <submittedName>
        <fullName evidence="2">Helix-hairpin-helix domain-containing protein</fullName>
    </submittedName>
</protein>
<dbReference type="AlphaFoldDB" id="A0A3S9Q004"/>
<dbReference type="SUPFAM" id="SSF159888">
    <property type="entry name" value="YdhG-like"/>
    <property type="match status" value="1"/>
</dbReference>
<dbReference type="OrthoDB" id="5951444at2"/>
<gene>
    <name evidence="2" type="ORF">EJ997_12035</name>
</gene>
<dbReference type="InterPro" id="IPR014922">
    <property type="entry name" value="YdhG-like"/>
</dbReference>
<keyword evidence="3" id="KW-1185">Reference proteome</keyword>
<dbReference type="KEGG" id="flh:EJ997_12035"/>
<evidence type="ECO:0000313" key="3">
    <source>
        <dbReference type="Proteomes" id="UP000280344"/>
    </source>
</evidence>
<evidence type="ECO:0000313" key="2">
    <source>
        <dbReference type="EMBL" id="AZQ77960.1"/>
    </source>
</evidence>
<proteinExistence type="predicted"/>
<name>A0A3S9Q004_9ACTO</name>
<feature type="domain" description="YdhG-like" evidence="1">
    <location>
        <begin position="113"/>
        <end position="212"/>
    </location>
</feature>